<dbReference type="Gene3D" id="3.40.30.10">
    <property type="entry name" value="Glutaredoxin"/>
    <property type="match status" value="1"/>
</dbReference>
<organism evidence="3 4">
    <name type="scientific">Tigheibacillus halophilus</name>
    <dbReference type="NCBI Taxonomy" id="361280"/>
    <lineage>
        <taxon>Bacteria</taxon>
        <taxon>Bacillati</taxon>
        <taxon>Bacillota</taxon>
        <taxon>Bacilli</taxon>
        <taxon>Bacillales</taxon>
        <taxon>Bacillaceae</taxon>
        <taxon>Tigheibacillus</taxon>
    </lineage>
</organism>
<dbReference type="Proteomes" id="UP001281447">
    <property type="component" value="Unassembled WGS sequence"/>
</dbReference>
<name>A0ABU5CB24_9BACI</name>
<evidence type="ECO:0000256" key="1">
    <source>
        <dbReference type="ARBA" id="ARBA00023157"/>
    </source>
</evidence>
<reference evidence="3 4" key="1">
    <citation type="submission" date="2023-10" db="EMBL/GenBank/DDBJ databases">
        <title>Virgibacillus halophilus 5B73C genome.</title>
        <authorList>
            <person name="Miliotis G."/>
            <person name="Sengupta P."/>
            <person name="Hameed A."/>
            <person name="Chuvochina M."/>
            <person name="Mcdonagh F."/>
            <person name="Simpson A.C."/>
            <person name="Singh N.K."/>
            <person name="Rekha P.D."/>
            <person name="Raman K."/>
            <person name="Hugenholtz P."/>
            <person name="Venkateswaran K."/>
        </authorList>
    </citation>
    <scope>NUCLEOTIDE SEQUENCE [LARGE SCALE GENOMIC DNA]</scope>
    <source>
        <strain evidence="3 4">5B73C</strain>
    </source>
</reference>
<sequence>MKLRDQMPELNGATKWLNSAPITRAELLDDRPTLFHFWSVSCSLCKDAMPNVSKFRDKYKDELHVIAVHMPRLKKDLDIKQIMKVAQEQGITQPIFIDNRHKLTDAFDNRYVPAYYLFDKDGKLRHFQSGGGGMSMLRKRLNRVLGLSNK</sequence>
<feature type="domain" description="Thioredoxin" evidence="2">
    <location>
        <begin position="1"/>
        <end position="146"/>
    </location>
</feature>
<dbReference type="PANTHER" id="PTHR42852">
    <property type="entry name" value="THIOL:DISULFIDE INTERCHANGE PROTEIN DSBE"/>
    <property type="match status" value="1"/>
</dbReference>
<keyword evidence="1" id="KW-1015">Disulfide bond</keyword>
<keyword evidence="4" id="KW-1185">Reference proteome</keyword>
<proteinExistence type="predicted"/>
<dbReference type="PANTHER" id="PTHR42852:SF12">
    <property type="entry name" value="THIOL-DISULFIDE OXIDOREDUCTASE YKUV"/>
    <property type="match status" value="1"/>
</dbReference>
<dbReference type="PROSITE" id="PS51352">
    <property type="entry name" value="THIOREDOXIN_2"/>
    <property type="match status" value="1"/>
</dbReference>
<evidence type="ECO:0000313" key="4">
    <source>
        <dbReference type="Proteomes" id="UP001281447"/>
    </source>
</evidence>
<dbReference type="RefSeq" id="WP_390352897.1">
    <property type="nucleotide sequence ID" value="NZ_JBHUIZ010000003.1"/>
</dbReference>
<dbReference type="InterPro" id="IPR036249">
    <property type="entry name" value="Thioredoxin-like_sf"/>
</dbReference>
<dbReference type="EMBL" id="JAWDIP010000004">
    <property type="protein sequence ID" value="MDY0396235.1"/>
    <property type="molecule type" value="Genomic_DNA"/>
</dbReference>
<evidence type="ECO:0000259" key="2">
    <source>
        <dbReference type="PROSITE" id="PS51352"/>
    </source>
</evidence>
<gene>
    <name evidence="3" type="ORF">RWE15_20125</name>
</gene>
<comment type="caution">
    <text evidence="3">The sequence shown here is derived from an EMBL/GenBank/DDBJ whole genome shotgun (WGS) entry which is preliminary data.</text>
</comment>
<accession>A0ABU5CB24</accession>
<protein>
    <submittedName>
        <fullName evidence="3">Redoxin domain-containing protein</fullName>
    </submittedName>
</protein>
<dbReference type="InterPro" id="IPR050553">
    <property type="entry name" value="Thioredoxin_ResA/DsbE_sf"/>
</dbReference>
<dbReference type="Pfam" id="PF00578">
    <property type="entry name" value="AhpC-TSA"/>
    <property type="match status" value="1"/>
</dbReference>
<dbReference type="SUPFAM" id="SSF52833">
    <property type="entry name" value="Thioredoxin-like"/>
    <property type="match status" value="1"/>
</dbReference>
<dbReference type="InterPro" id="IPR000866">
    <property type="entry name" value="AhpC/TSA"/>
</dbReference>
<evidence type="ECO:0000313" key="3">
    <source>
        <dbReference type="EMBL" id="MDY0396235.1"/>
    </source>
</evidence>
<dbReference type="InterPro" id="IPR013766">
    <property type="entry name" value="Thioredoxin_domain"/>
</dbReference>